<feature type="transmembrane region" description="Helical" evidence="2">
    <location>
        <begin position="49"/>
        <end position="69"/>
    </location>
</feature>
<sequence length="253" mass="26360">MLVIERATRRLTQLSGGLVLYGASMALMIESRLGLDPWDVFHQGLSDVTGVRFGWIVILVGAAVLLLWIPLRQRPGLGTVANVVVVGLAADATLALLPTAEPMALRIAFLVSGVVLNGVATGLYIGARLGPGPRDGLMTGYVARRPGRSVRLVRTVIEVTVLAVGWLLGGTVGVGTVLYAVAIGPLAHVFIPLFTVPPREPSRPEPAPPASPTRGAPPPARAEPAAADGLPVPRSGQRAVADPQPVQSAEVTR</sequence>
<proteinExistence type="predicted"/>
<name>A0ABV6M2H4_9ACTN</name>
<dbReference type="PANTHER" id="PTHR40078:SF1">
    <property type="entry name" value="INTEGRAL MEMBRANE PROTEIN"/>
    <property type="match status" value="1"/>
</dbReference>
<dbReference type="PANTHER" id="PTHR40078">
    <property type="entry name" value="INTEGRAL MEMBRANE PROTEIN-RELATED"/>
    <property type="match status" value="1"/>
</dbReference>
<keyword evidence="2" id="KW-1133">Transmembrane helix</keyword>
<evidence type="ECO:0000313" key="4">
    <source>
        <dbReference type="Proteomes" id="UP001589867"/>
    </source>
</evidence>
<keyword evidence="4" id="KW-1185">Reference proteome</keyword>
<dbReference type="RefSeq" id="WP_377251004.1">
    <property type="nucleotide sequence ID" value="NZ_JBHLUH010000021.1"/>
</dbReference>
<organism evidence="3 4">
    <name type="scientific">Phytohabitans kaempferiae</name>
    <dbReference type="NCBI Taxonomy" id="1620943"/>
    <lineage>
        <taxon>Bacteria</taxon>
        <taxon>Bacillati</taxon>
        <taxon>Actinomycetota</taxon>
        <taxon>Actinomycetes</taxon>
        <taxon>Micromonosporales</taxon>
        <taxon>Micromonosporaceae</taxon>
    </lineage>
</organism>
<feature type="compositionally biased region" description="Pro residues" evidence="1">
    <location>
        <begin position="204"/>
        <end position="221"/>
    </location>
</feature>
<evidence type="ECO:0000256" key="2">
    <source>
        <dbReference type="SAM" id="Phobius"/>
    </source>
</evidence>
<accession>A0ABV6M2H4</accession>
<evidence type="ECO:0000256" key="1">
    <source>
        <dbReference type="SAM" id="MobiDB-lite"/>
    </source>
</evidence>
<feature type="transmembrane region" description="Helical" evidence="2">
    <location>
        <begin position="76"/>
        <end position="97"/>
    </location>
</feature>
<dbReference type="InterPro" id="IPR038750">
    <property type="entry name" value="YczE/YyaS-like"/>
</dbReference>
<dbReference type="EMBL" id="JBHLUH010000021">
    <property type="protein sequence ID" value="MFC0528863.1"/>
    <property type="molecule type" value="Genomic_DNA"/>
</dbReference>
<protein>
    <submittedName>
        <fullName evidence="3">YitT family protein</fullName>
    </submittedName>
</protein>
<feature type="region of interest" description="Disordered" evidence="1">
    <location>
        <begin position="199"/>
        <end position="253"/>
    </location>
</feature>
<dbReference type="Proteomes" id="UP001589867">
    <property type="component" value="Unassembled WGS sequence"/>
</dbReference>
<keyword evidence="2" id="KW-0812">Transmembrane</keyword>
<dbReference type="Pfam" id="PF19700">
    <property type="entry name" value="DUF6198"/>
    <property type="match status" value="1"/>
</dbReference>
<reference evidence="3 4" key="1">
    <citation type="submission" date="2024-09" db="EMBL/GenBank/DDBJ databases">
        <authorList>
            <person name="Sun Q."/>
            <person name="Mori K."/>
        </authorList>
    </citation>
    <scope>NUCLEOTIDE SEQUENCE [LARGE SCALE GENOMIC DNA]</scope>
    <source>
        <strain evidence="3 4">TBRC 3947</strain>
    </source>
</reference>
<keyword evidence="2" id="KW-0472">Membrane</keyword>
<feature type="transmembrane region" description="Helical" evidence="2">
    <location>
        <begin position="103"/>
        <end position="125"/>
    </location>
</feature>
<gene>
    <name evidence="3" type="ORF">ACFFIA_14465</name>
</gene>
<comment type="caution">
    <text evidence="3">The sequence shown here is derived from an EMBL/GenBank/DDBJ whole genome shotgun (WGS) entry which is preliminary data.</text>
</comment>
<feature type="transmembrane region" description="Helical" evidence="2">
    <location>
        <begin position="12"/>
        <end position="29"/>
    </location>
</feature>
<evidence type="ECO:0000313" key="3">
    <source>
        <dbReference type="EMBL" id="MFC0528863.1"/>
    </source>
</evidence>